<proteinExistence type="predicted"/>
<sequence>MSAQEKTVALAAVSEGGAKAYGGNPRRRAERDFGRVFTGILFALFVIALLIAILVGTGVYRALHQEGEVADYQRLALTLLANDVRANDQVGAVVRAWVTDEAIEIEEAVAGAGGAMSLAAEVREVEGNKLDGPALVLRETLPSGVYETRLYRYDGVIMEEYTLADAPYEPGKATPIVRSSVFDFSYRDGLLTIVTDAGEASVALRSAGGEQ</sequence>
<evidence type="ECO:0000313" key="2">
    <source>
        <dbReference type="EMBL" id="THG36329.1"/>
    </source>
</evidence>
<dbReference type="Proteomes" id="UP000308978">
    <property type="component" value="Unassembled WGS sequence"/>
</dbReference>
<name>A0A4S4FZ00_9ACTN</name>
<dbReference type="RefSeq" id="WP_016310006.1">
    <property type="nucleotide sequence ID" value="NZ_CAJTDR010000010.1"/>
</dbReference>
<organism evidence="2 3">
    <name type="scientific">Adlercreutzia caecimuris</name>
    <dbReference type="NCBI Taxonomy" id="671266"/>
    <lineage>
        <taxon>Bacteria</taxon>
        <taxon>Bacillati</taxon>
        <taxon>Actinomycetota</taxon>
        <taxon>Coriobacteriia</taxon>
        <taxon>Eggerthellales</taxon>
        <taxon>Eggerthellaceae</taxon>
        <taxon>Adlercreutzia</taxon>
    </lineage>
</organism>
<keyword evidence="1" id="KW-0812">Transmembrane</keyword>
<feature type="transmembrane region" description="Helical" evidence="1">
    <location>
        <begin position="36"/>
        <end position="60"/>
    </location>
</feature>
<dbReference type="EMBL" id="SSTJ01000017">
    <property type="protein sequence ID" value="THG36329.1"/>
    <property type="molecule type" value="Genomic_DNA"/>
</dbReference>
<keyword evidence="1" id="KW-1133">Transmembrane helix</keyword>
<evidence type="ECO:0000313" key="3">
    <source>
        <dbReference type="Proteomes" id="UP000308978"/>
    </source>
</evidence>
<protein>
    <submittedName>
        <fullName evidence="2">DUF4860 domain-containing protein</fullName>
    </submittedName>
</protein>
<evidence type="ECO:0000256" key="1">
    <source>
        <dbReference type="SAM" id="Phobius"/>
    </source>
</evidence>
<dbReference type="InterPro" id="IPR032340">
    <property type="entry name" value="DUF4860"/>
</dbReference>
<comment type="caution">
    <text evidence="2">The sequence shown here is derived from an EMBL/GenBank/DDBJ whole genome shotgun (WGS) entry which is preliminary data.</text>
</comment>
<dbReference type="AlphaFoldDB" id="A0A4S4FZ00"/>
<dbReference type="GeneID" id="82191237"/>
<keyword evidence="1" id="KW-0472">Membrane</keyword>
<gene>
    <name evidence="2" type="ORF">E5986_10240</name>
</gene>
<reference evidence="2 3" key="1">
    <citation type="submission" date="2019-04" db="EMBL/GenBank/DDBJ databases">
        <title>Microbes associate with the intestines of laboratory mice.</title>
        <authorList>
            <person name="Navarre W."/>
            <person name="Wong E."/>
            <person name="Huang K.C."/>
            <person name="Tropini C."/>
            <person name="Ng K."/>
            <person name="Yu B."/>
        </authorList>
    </citation>
    <scope>NUCLEOTIDE SEQUENCE [LARGE SCALE GENOMIC DNA]</scope>
    <source>
        <strain evidence="2 3">NM80_B27</strain>
    </source>
</reference>
<accession>A0A4S4FZ00</accession>
<dbReference type="Pfam" id="PF16152">
    <property type="entry name" value="DUF4860"/>
    <property type="match status" value="1"/>
</dbReference>